<dbReference type="CDD" id="cd11049">
    <property type="entry name" value="CYP170A1-like"/>
    <property type="match status" value="1"/>
</dbReference>
<dbReference type="SUPFAM" id="SSF48576">
    <property type="entry name" value="Terpenoid synthases"/>
    <property type="match status" value="1"/>
</dbReference>
<comment type="similarity">
    <text evidence="1">Belongs to the cytochrome P450 family.</text>
</comment>
<dbReference type="EMBL" id="BONQ01000015">
    <property type="protein sequence ID" value="GIG42605.1"/>
    <property type="molecule type" value="Genomic_DNA"/>
</dbReference>
<dbReference type="GO" id="GO:0005506">
    <property type="term" value="F:iron ion binding"/>
    <property type="evidence" value="ECO:0007669"/>
    <property type="project" value="InterPro"/>
</dbReference>
<protein>
    <recommendedName>
        <fullName evidence="11">Cytochrome P450</fullName>
    </recommendedName>
</protein>
<keyword evidence="4" id="KW-0560">Oxidoreductase</keyword>
<evidence type="ECO:0000256" key="7">
    <source>
        <dbReference type="PIRSR" id="PIRSR602401-1"/>
    </source>
</evidence>
<feature type="compositionally biased region" description="Basic and acidic residues" evidence="8">
    <location>
        <begin position="376"/>
        <end position="393"/>
    </location>
</feature>
<evidence type="ECO:0000256" key="5">
    <source>
        <dbReference type="ARBA" id="ARBA00023004"/>
    </source>
</evidence>
<dbReference type="AlphaFoldDB" id="A0A919PHD7"/>
<evidence type="ECO:0000256" key="3">
    <source>
        <dbReference type="ARBA" id="ARBA00022723"/>
    </source>
</evidence>
<keyword evidence="10" id="KW-1185">Reference proteome</keyword>
<dbReference type="GO" id="GO:0020037">
    <property type="term" value="F:heme binding"/>
    <property type="evidence" value="ECO:0007669"/>
    <property type="project" value="InterPro"/>
</dbReference>
<dbReference type="PANTHER" id="PTHR24291:SF50">
    <property type="entry name" value="BIFUNCTIONAL ALBAFLAVENONE MONOOXYGENASE_TERPENE SYNTHASE"/>
    <property type="match status" value="1"/>
</dbReference>
<dbReference type="RefSeq" id="WP_203844492.1">
    <property type="nucleotide sequence ID" value="NZ_BAAAVW010000002.1"/>
</dbReference>
<evidence type="ECO:0000256" key="6">
    <source>
        <dbReference type="ARBA" id="ARBA00023033"/>
    </source>
</evidence>
<dbReference type="InterPro" id="IPR050196">
    <property type="entry name" value="Cytochrome_P450_Monoox"/>
</dbReference>
<sequence length="850" mass="94802">MEHGVQTGQVREFYLPELPRLLPVAYHPDAARIEFTSNGWIRRWLGDTFAAEADLAFFLRQRNGIYGPLTVPAAERQRAQDIADWYQYVTVIDSFVSDRSALGASDTAAREVFAALMAEFRGAAPPAADGGRYGAAGRDLWRRISPGLSRAQVRRFGDSLEAFLRGCATEIKAKLTGEVPDYEACLAVRLDSFGCDFIELMTEYGAAVDMTEFIGELADVHLHCRRQMIIVNDLLSWRKEHAQDDKMTVVRVLIEREGYDLQPAVDRLCGLVEHHERAYIAARDEVLAGPLGGREDIRAYLRGLDHLIGGSQEFEYLTPRYYGDGSVWDGSTHGWLDLDAPVARFRETPRSPATESTVDIGNDAARCPVPHGPPASREKRANQEPRKPADRPQRTFAVAPGAVPVLGHALQLWRRPLGFLKQLPALGDLVEIRLGSRPAYLACHPDVVMQVLLDSRTFDKGGPLFEKARLLVGNGLVSSEWEDHRHQRRMLQPAFHHARMRGYVSLMAEEIDAVTDAWHEGEAFDVSDAMHALTLRITARTMFGTTVGDRAIPEVAYCMPIIMRGVYQRMVAPVGWHEKVPTPGNRRFDAVRARMHDVIRETIEDTRRSAVDRGDLLSILVNARDDETGGKLTDEEIYDQVMTLLIGGTETTGNTMAWVFHILGQHPEVERRLHAEIDDVLGGRAPGFDDLPRLTFTWQVLQETLRMYPPAWLLTRTTTKETELAGRRIAPGSIVMYSPYAQGHNPALFPDPEVFDPDRWLPERAKGLPRGAMVPFSMGNRKCIGDTFGQAETTLTLATIATGWRLRPQAGAGPQTAVPKASLGTGRLLMLPRRRDRSPVSAPPVLTDVR</sequence>
<evidence type="ECO:0000313" key="9">
    <source>
        <dbReference type="EMBL" id="GIG42605.1"/>
    </source>
</evidence>
<dbReference type="InterPro" id="IPR036396">
    <property type="entry name" value="Cyt_P450_sf"/>
</dbReference>
<feature type="binding site" description="axial binding residue" evidence="7">
    <location>
        <position position="783"/>
    </location>
    <ligand>
        <name>heme</name>
        <dbReference type="ChEBI" id="CHEBI:30413"/>
    </ligand>
    <ligandPart>
        <name>Fe</name>
        <dbReference type="ChEBI" id="CHEBI:18248"/>
    </ligandPart>
</feature>
<dbReference type="PRINTS" id="PR00463">
    <property type="entry name" value="EP450I"/>
</dbReference>
<dbReference type="SUPFAM" id="SSF48264">
    <property type="entry name" value="Cytochrome P450"/>
    <property type="match status" value="1"/>
</dbReference>
<dbReference type="Gene3D" id="1.10.630.10">
    <property type="entry name" value="Cytochrome P450"/>
    <property type="match status" value="1"/>
</dbReference>
<dbReference type="Gene3D" id="1.10.600.10">
    <property type="entry name" value="Farnesyl Diphosphate Synthase"/>
    <property type="match status" value="1"/>
</dbReference>
<feature type="region of interest" description="Disordered" evidence="8">
    <location>
        <begin position="346"/>
        <end position="394"/>
    </location>
</feature>
<reference evidence="9" key="1">
    <citation type="submission" date="2021-01" db="EMBL/GenBank/DDBJ databases">
        <title>Whole genome shotgun sequence of Dactylosporangium siamense NBRC 106093.</title>
        <authorList>
            <person name="Komaki H."/>
            <person name="Tamura T."/>
        </authorList>
    </citation>
    <scope>NUCLEOTIDE SEQUENCE</scope>
    <source>
        <strain evidence="9">NBRC 106093</strain>
    </source>
</reference>
<dbReference type="Proteomes" id="UP000660611">
    <property type="component" value="Unassembled WGS sequence"/>
</dbReference>
<gene>
    <name evidence="9" type="ORF">Dsi01nite_006460</name>
</gene>
<keyword evidence="6" id="KW-0503">Monooxygenase</keyword>
<dbReference type="PANTHER" id="PTHR24291">
    <property type="entry name" value="CYTOCHROME P450 FAMILY 4"/>
    <property type="match status" value="1"/>
</dbReference>
<comment type="cofactor">
    <cofactor evidence="7">
        <name>heme</name>
        <dbReference type="ChEBI" id="CHEBI:30413"/>
    </cofactor>
</comment>
<keyword evidence="2 7" id="KW-0349">Heme</keyword>
<evidence type="ECO:0000256" key="2">
    <source>
        <dbReference type="ARBA" id="ARBA00022617"/>
    </source>
</evidence>
<dbReference type="Pfam" id="PF19086">
    <property type="entry name" value="Terpene_syn_C_2"/>
    <property type="match status" value="1"/>
</dbReference>
<evidence type="ECO:0000256" key="8">
    <source>
        <dbReference type="SAM" id="MobiDB-lite"/>
    </source>
</evidence>
<dbReference type="PRINTS" id="PR00385">
    <property type="entry name" value="P450"/>
</dbReference>
<dbReference type="InterPro" id="IPR017972">
    <property type="entry name" value="Cyt_P450_CS"/>
</dbReference>
<evidence type="ECO:0000256" key="1">
    <source>
        <dbReference type="ARBA" id="ARBA00010617"/>
    </source>
</evidence>
<name>A0A919PHD7_9ACTN</name>
<dbReference type="GO" id="GO:0016705">
    <property type="term" value="F:oxidoreductase activity, acting on paired donors, with incorporation or reduction of molecular oxygen"/>
    <property type="evidence" value="ECO:0007669"/>
    <property type="project" value="InterPro"/>
</dbReference>
<dbReference type="GO" id="GO:0004497">
    <property type="term" value="F:monooxygenase activity"/>
    <property type="evidence" value="ECO:0007669"/>
    <property type="project" value="UniProtKB-KW"/>
</dbReference>
<comment type="caution">
    <text evidence="9">The sequence shown here is derived from an EMBL/GenBank/DDBJ whole genome shotgun (WGS) entry which is preliminary data.</text>
</comment>
<evidence type="ECO:0000256" key="4">
    <source>
        <dbReference type="ARBA" id="ARBA00023002"/>
    </source>
</evidence>
<dbReference type="InterPro" id="IPR001128">
    <property type="entry name" value="Cyt_P450"/>
</dbReference>
<accession>A0A919PHD7</accession>
<keyword evidence="5 7" id="KW-0408">Iron</keyword>
<organism evidence="9 10">
    <name type="scientific">Dactylosporangium siamense</name>
    <dbReference type="NCBI Taxonomy" id="685454"/>
    <lineage>
        <taxon>Bacteria</taxon>
        <taxon>Bacillati</taxon>
        <taxon>Actinomycetota</taxon>
        <taxon>Actinomycetes</taxon>
        <taxon>Micromonosporales</taxon>
        <taxon>Micromonosporaceae</taxon>
        <taxon>Dactylosporangium</taxon>
    </lineage>
</organism>
<dbReference type="InterPro" id="IPR008949">
    <property type="entry name" value="Isoprenoid_synthase_dom_sf"/>
</dbReference>
<proteinExistence type="inferred from homology"/>
<evidence type="ECO:0000313" key="10">
    <source>
        <dbReference type="Proteomes" id="UP000660611"/>
    </source>
</evidence>
<dbReference type="PROSITE" id="PS00086">
    <property type="entry name" value="CYTOCHROME_P450"/>
    <property type="match status" value="1"/>
</dbReference>
<dbReference type="InterPro" id="IPR002401">
    <property type="entry name" value="Cyt_P450_E_grp-I"/>
</dbReference>
<dbReference type="Pfam" id="PF00067">
    <property type="entry name" value="p450"/>
    <property type="match status" value="1"/>
</dbReference>
<evidence type="ECO:0008006" key="11">
    <source>
        <dbReference type="Google" id="ProtNLM"/>
    </source>
</evidence>
<keyword evidence="3 7" id="KW-0479">Metal-binding</keyword>